<reference evidence="3" key="2">
    <citation type="submission" date="2025-08" db="UniProtKB">
        <authorList>
            <consortium name="Ensembl"/>
        </authorList>
    </citation>
    <scope>IDENTIFICATION</scope>
</reference>
<dbReference type="InterPro" id="IPR012337">
    <property type="entry name" value="RNaseH-like_sf"/>
</dbReference>
<dbReference type="Ensembl" id="ENSGAGT00000037902.1">
    <property type="protein sequence ID" value="ENSGAGP00000033458.1"/>
    <property type="gene ID" value="ENSGAGG00000023839.1"/>
</dbReference>
<evidence type="ECO:0000313" key="4">
    <source>
        <dbReference type="Proteomes" id="UP000291020"/>
    </source>
</evidence>
<dbReference type="GO" id="GO:0015074">
    <property type="term" value="P:DNA integration"/>
    <property type="evidence" value="ECO:0007669"/>
    <property type="project" value="InterPro"/>
</dbReference>
<proteinExistence type="predicted"/>
<keyword evidence="4" id="KW-1185">Reference proteome</keyword>
<dbReference type="InterPro" id="IPR001584">
    <property type="entry name" value="Integrase_cat-core"/>
</dbReference>
<dbReference type="GO" id="GO:0003676">
    <property type="term" value="F:nucleic acid binding"/>
    <property type="evidence" value="ECO:0007669"/>
    <property type="project" value="InterPro"/>
</dbReference>
<dbReference type="InterPro" id="IPR041588">
    <property type="entry name" value="Integrase_H2C2"/>
</dbReference>
<dbReference type="PROSITE" id="PS50994">
    <property type="entry name" value="INTEGRASE"/>
    <property type="match status" value="1"/>
</dbReference>
<dbReference type="Gene3D" id="3.30.420.10">
    <property type="entry name" value="Ribonuclease H-like superfamily/Ribonuclease H"/>
    <property type="match status" value="1"/>
</dbReference>
<reference evidence="3" key="3">
    <citation type="submission" date="2025-09" db="UniProtKB">
        <authorList>
            <consortium name="Ensembl"/>
        </authorList>
    </citation>
    <scope>IDENTIFICATION</scope>
</reference>
<dbReference type="SUPFAM" id="SSF53098">
    <property type="entry name" value="Ribonuclease H-like"/>
    <property type="match status" value="1"/>
</dbReference>
<dbReference type="Proteomes" id="UP000291020">
    <property type="component" value="Unassembled WGS sequence"/>
</dbReference>
<dbReference type="AlphaFoldDB" id="A0A452IZF0"/>
<dbReference type="Pfam" id="PF17921">
    <property type="entry name" value="Integrase_H2C2"/>
    <property type="match status" value="1"/>
</dbReference>
<accession>A0A452IZF0</accession>
<evidence type="ECO:0000313" key="3">
    <source>
        <dbReference type="Ensembl" id="ENSGAGP00000033458.1"/>
    </source>
</evidence>
<feature type="domain" description="Integrase catalytic" evidence="2">
    <location>
        <begin position="190"/>
        <end position="348"/>
    </location>
</feature>
<dbReference type="FunFam" id="1.10.340.70:FF:000001">
    <property type="entry name" value="Retrovirus-related Pol polyprotein from transposon gypsy-like Protein"/>
    <property type="match status" value="1"/>
</dbReference>
<name>A0A452IZF0_9SAUR</name>
<dbReference type="STRING" id="38772.ENSGAGP00000033458"/>
<reference evidence="4" key="1">
    <citation type="journal article" date="2017" name="PLoS ONE">
        <title>The Agassiz's desert tortoise genome provides a resource for the conservation of a threatened species.</title>
        <authorList>
            <person name="Tollis M."/>
            <person name="DeNardo D.F."/>
            <person name="Cornelius J.A."/>
            <person name="Dolby G.A."/>
            <person name="Edwards T."/>
            <person name="Henen B.T."/>
            <person name="Karl A.E."/>
            <person name="Murphy R.W."/>
            <person name="Kusumi K."/>
        </authorList>
    </citation>
    <scope>NUCLEOTIDE SEQUENCE [LARGE SCALE GENOMIC DNA]</scope>
</reference>
<dbReference type="InterPro" id="IPR036397">
    <property type="entry name" value="RNaseH_sf"/>
</dbReference>
<protein>
    <recommendedName>
        <fullName evidence="1">Gypsy retrotransposon integrase-like protein 1</fullName>
    </recommendedName>
</protein>
<sequence>MKTLWTESRPSFLLPVLIPLSRPAPPAQSQAAAGMAGLTEVECGTQTEVRAVGGIQAETRAESLERYKQVYKYLAKGRYPRHLTTLQKRTLRRYATKFEVEGGCLYYVGPKKEEKREVVVDPERRRQVFLESHFTEIGNHLGQKKTVHRIQSRYYWLGIVKDVVDWIKMCETCQNAEHNKNMSRKVRPVKVESPWEVLGLDIHGPFPETSRDNTHILTVTDYFTKWIEAVPLQKKDALSVARALATIFYRYGASKNIYSSQSWDFCDEVSRRLCERWNISQTLTPADPADCSGLDNCTNELLKSSIRNVVNEKPSEWDDYLDPILFDFRTSVSAVTKYTPFFLMFNRYVYLSSEVEFVKGAAPGKVDGLPPFTAAVQEQQNAVKELVIANMAAAYKREQKSVKRKTRSLPSLAFKVEEGVFGSNANSSLKKLKKNQFMAFQIETVLTPEQSISGVKKTS</sequence>
<evidence type="ECO:0000259" key="2">
    <source>
        <dbReference type="PROSITE" id="PS50994"/>
    </source>
</evidence>
<dbReference type="InterPro" id="IPR050951">
    <property type="entry name" value="Retrovirus_Pol_polyprotein"/>
</dbReference>
<dbReference type="PANTHER" id="PTHR37984:SF5">
    <property type="entry name" value="PROTEIN NYNRIN-LIKE"/>
    <property type="match status" value="1"/>
</dbReference>
<organism evidence="3 4">
    <name type="scientific">Gopherus agassizii</name>
    <name type="common">Agassiz's desert tortoise</name>
    <dbReference type="NCBI Taxonomy" id="38772"/>
    <lineage>
        <taxon>Eukaryota</taxon>
        <taxon>Metazoa</taxon>
        <taxon>Chordata</taxon>
        <taxon>Craniata</taxon>
        <taxon>Vertebrata</taxon>
        <taxon>Euteleostomi</taxon>
        <taxon>Archelosauria</taxon>
        <taxon>Testudinata</taxon>
        <taxon>Testudines</taxon>
        <taxon>Cryptodira</taxon>
        <taxon>Durocryptodira</taxon>
        <taxon>Testudinoidea</taxon>
        <taxon>Testudinidae</taxon>
        <taxon>Gopherus</taxon>
    </lineage>
</organism>
<dbReference type="Gene3D" id="1.10.340.70">
    <property type="match status" value="1"/>
</dbReference>
<dbReference type="PANTHER" id="PTHR37984">
    <property type="entry name" value="PROTEIN CBG26694"/>
    <property type="match status" value="1"/>
</dbReference>
<evidence type="ECO:0000256" key="1">
    <source>
        <dbReference type="ARBA" id="ARBA00039658"/>
    </source>
</evidence>